<organism evidence="1">
    <name type="scientific">Vibrio sp. VP2(2010)</name>
    <dbReference type="NCBI Taxonomy" id="749331"/>
    <lineage>
        <taxon>Bacteria</taxon>
        <taxon>Pseudomonadati</taxon>
        <taxon>Pseudomonadota</taxon>
        <taxon>Gammaproteobacteria</taxon>
        <taxon>Vibrionales</taxon>
        <taxon>Vibrionaceae</taxon>
        <taxon>Vibrio</taxon>
    </lineage>
</organism>
<keyword evidence="1" id="KW-0614">Plasmid</keyword>
<name>D5JEI2_9VIBR</name>
<reference evidence="1" key="1">
    <citation type="journal article" date="2010" name="J. Microbiol. Biotechnol.">
        <title>A new ColE1-like plasmid group revealed by comparative analysis of the replication proficient fragments of Vibrionaceae plasmids.</title>
        <authorList>
            <person name="Pan L."/>
            <person name="Leung P.C."/>
            <person name="Gu J.D."/>
        </authorList>
    </citation>
    <scope>NUCLEOTIDE SEQUENCE</scope>
    <source>
        <strain evidence="1">VP2</strain>
        <plasmid evidence="1">pV2</plasmid>
    </source>
</reference>
<proteinExistence type="predicted"/>
<evidence type="ECO:0000313" key="1">
    <source>
        <dbReference type="EMBL" id="ADE60760.1"/>
    </source>
</evidence>
<dbReference type="AlphaFoldDB" id="D5JEI2"/>
<feature type="non-terminal residue" evidence="1">
    <location>
        <position position="97"/>
    </location>
</feature>
<sequence length="97" mass="10708">MFCLSKAKKNLIARGAQTEYGLDRFGRLCVNVWSACPSTIVHMSPFPLILFSIIGQPNAGFKDISQHTQSALASLLLFELERGANAPFTPFNVSRYS</sequence>
<protein>
    <submittedName>
        <fullName evidence="1">Uncharacterized protein</fullName>
    </submittedName>
</protein>
<dbReference type="EMBL" id="GU272160">
    <property type="protein sequence ID" value="ADE60760.1"/>
    <property type="molecule type" value="Genomic_DNA"/>
</dbReference>
<gene>
    <name evidence="1" type="ORF">repV2-ORF2</name>
</gene>
<accession>D5JEI2</accession>
<geneLocation type="plasmid" evidence="1">
    <name>pV2</name>
</geneLocation>